<dbReference type="InParanoid" id="A0A540VBA6"/>
<keyword evidence="3" id="KW-1133">Transmembrane helix</keyword>
<gene>
    <name evidence="5" type="ORF">FKZ61_18325</name>
</gene>
<proteinExistence type="predicted"/>
<evidence type="ECO:0000256" key="2">
    <source>
        <dbReference type="ARBA" id="ARBA00023315"/>
    </source>
</evidence>
<dbReference type="Pfam" id="PF04389">
    <property type="entry name" value="Peptidase_M28"/>
    <property type="match status" value="1"/>
</dbReference>
<evidence type="ECO:0000256" key="1">
    <source>
        <dbReference type="ARBA" id="ARBA00022679"/>
    </source>
</evidence>
<comment type="caution">
    <text evidence="5">The sequence shown here is derived from an EMBL/GenBank/DDBJ whole genome shotgun (WGS) entry which is preliminary data.</text>
</comment>
<feature type="transmembrane region" description="Helical" evidence="3">
    <location>
        <begin position="22"/>
        <end position="43"/>
    </location>
</feature>
<dbReference type="OrthoDB" id="9762302at2"/>
<evidence type="ECO:0000313" key="5">
    <source>
        <dbReference type="EMBL" id="TQE94048.1"/>
    </source>
</evidence>
<protein>
    <submittedName>
        <fullName evidence="5">M28 family peptidase</fullName>
    </submittedName>
</protein>
<dbReference type="PANTHER" id="PTHR12283:SF6">
    <property type="entry name" value="GLUTAMINYL-PEPTIDE CYCLOTRANSFERASE-RELATED"/>
    <property type="match status" value="1"/>
</dbReference>
<dbReference type="SUPFAM" id="SSF53187">
    <property type="entry name" value="Zn-dependent exopeptidases"/>
    <property type="match status" value="1"/>
</dbReference>
<accession>A0A540VBA6</accession>
<dbReference type="RefSeq" id="WP_141611615.1">
    <property type="nucleotide sequence ID" value="NZ_VIGC02000028.1"/>
</dbReference>
<feature type="domain" description="Peptidase M28" evidence="4">
    <location>
        <begin position="110"/>
        <end position="318"/>
    </location>
</feature>
<name>A0A540VBA6_9CHLR</name>
<sequence>MEDEPEPGMNPFRSIRFYSIELTLLGILGLAIAFFVYLGYGLLQPTVGVEEFSGARALDYAVRQLEFGERSVGTAGNNRTGDWLVEELRNMGWDVIIQPYTIADTVAARNIVAVRDSAGARRPVALLVTHYDSRLFADQDPNPANHIQPTPGANSGASGPAVLLELARTLDLTAVEHTVCLAFVDADDNGGLPGWQGAIGSAYLLQRLETDLARCRDPRFAVYLDRVGGVESRFIPESNSSEELRQAIWRTADELGYGRWFPPNANWTTTAAHLLFLEQEIPAALIAARDYPYLYTMQDTVDKLSPDTLERVGRTLKAWLEAGAPF</sequence>
<dbReference type="EMBL" id="VIGC01000028">
    <property type="protein sequence ID" value="TQE94048.1"/>
    <property type="molecule type" value="Genomic_DNA"/>
</dbReference>
<dbReference type="Gene3D" id="3.40.630.10">
    <property type="entry name" value="Zn peptidases"/>
    <property type="match status" value="1"/>
</dbReference>
<dbReference type="GO" id="GO:0016603">
    <property type="term" value="F:glutaminyl-peptide cyclotransferase activity"/>
    <property type="evidence" value="ECO:0007669"/>
    <property type="project" value="TreeGrafter"/>
</dbReference>
<dbReference type="Proteomes" id="UP000317371">
    <property type="component" value="Unassembled WGS sequence"/>
</dbReference>
<dbReference type="AlphaFoldDB" id="A0A540VBA6"/>
<evidence type="ECO:0000259" key="4">
    <source>
        <dbReference type="Pfam" id="PF04389"/>
    </source>
</evidence>
<evidence type="ECO:0000313" key="6">
    <source>
        <dbReference type="Proteomes" id="UP000317371"/>
    </source>
</evidence>
<organism evidence="5 6">
    <name type="scientific">Litorilinea aerophila</name>
    <dbReference type="NCBI Taxonomy" id="1204385"/>
    <lineage>
        <taxon>Bacteria</taxon>
        <taxon>Bacillati</taxon>
        <taxon>Chloroflexota</taxon>
        <taxon>Caldilineae</taxon>
        <taxon>Caldilineales</taxon>
        <taxon>Caldilineaceae</taxon>
        <taxon>Litorilinea</taxon>
    </lineage>
</organism>
<keyword evidence="3" id="KW-0812">Transmembrane</keyword>
<dbReference type="InterPro" id="IPR007484">
    <property type="entry name" value="Peptidase_M28"/>
</dbReference>
<dbReference type="InterPro" id="IPR040234">
    <property type="entry name" value="QC/QCL"/>
</dbReference>
<dbReference type="GO" id="GO:0008270">
    <property type="term" value="F:zinc ion binding"/>
    <property type="evidence" value="ECO:0007669"/>
    <property type="project" value="TreeGrafter"/>
</dbReference>
<keyword evidence="6" id="KW-1185">Reference proteome</keyword>
<keyword evidence="1" id="KW-0808">Transferase</keyword>
<evidence type="ECO:0000256" key="3">
    <source>
        <dbReference type="SAM" id="Phobius"/>
    </source>
</evidence>
<dbReference type="PANTHER" id="PTHR12283">
    <property type="entry name" value="GLUTAMINYL-PEPTIDE CYCLOTRANSFERASE"/>
    <property type="match status" value="1"/>
</dbReference>
<reference evidence="5 6" key="1">
    <citation type="submission" date="2019-06" db="EMBL/GenBank/DDBJ databases">
        <title>Genome sequence of Litorilinea aerophila BAA-2444.</title>
        <authorList>
            <person name="Maclea K.S."/>
            <person name="Maurais E.G."/>
            <person name="Iannazzi L.C."/>
        </authorList>
    </citation>
    <scope>NUCLEOTIDE SEQUENCE [LARGE SCALE GENOMIC DNA]</scope>
    <source>
        <strain evidence="5 6">ATCC BAA-2444</strain>
    </source>
</reference>
<keyword evidence="3" id="KW-0472">Membrane</keyword>
<keyword evidence="2" id="KW-0012">Acyltransferase</keyword>